<dbReference type="GO" id="GO:0055056">
    <property type="term" value="F:D-glucose transmembrane transporter activity"/>
    <property type="evidence" value="ECO:0007669"/>
    <property type="project" value="TreeGrafter"/>
</dbReference>
<dbReference type="Pfam" id="PF00083">
    <property type="entry name" value="Sugar_tr"/>
    <property type="match status" value="1"/>
</dbReference>
<keyword evidence="6 14" id="KW-0813">Transport</keyword>
<organism evidence="17 18">
    <name type="scientific">Electrophorus electricus</name>
    <name type="common">Electric eel</name>
    <name type="synonym">Gymnotus electricus</name>
    <dbReference type="NCBI Taxonomy" id="8005"/>
    <lineage>
        <taxon>Eukaryota</taxon>
        <taxon>Metazoa</taxon>
        <taxon>Chordata</taxon>
        <taxon>Craniata</taxon>
        <taxon>Vertebrata</taxon>
        <taxon>Euteleostomi</taxon>
        <taxon>Actinopterygii</taxon>
        <taxon>Neopterygii</taxon>
        <taxon>Teleostei</taxon>
        <taxon>Ostariophysi</taxon>
        <taxon>Gymnotiformes</taxon>
        <taxon>Gymnotoidei</taxon>
        <taxon>Gymnotidae</taxon>
        <taxon>Electrophorus</taxon>
    </lineage>
</organism>
<dbReference type="InterPro" id="IPR045263">
    <property type="entry name" value="GLUT"/>
</dbReference>
<dbReference type="GO" id="GO:1990539">
    <property type="term" value="P:fructose import across plasma membrane"/>
    <property type="evidence" value="ECO:0007669"/>
    <property type="project" value="UniProtKB-ARBA"/>
</dbReference>
<name>A0A4W4G4A9_ELEEL</name>
<dbReference type="GO" id="GO:0042383">
    <property type="term" value="C:sarcolemma"/>
    <property type="evidence" value="ECO:0007669"/>
    <property type="project" value="UniProtKB-SubCell"/>
</dbReference>
<evidence type="ECO:0000256" key="12">
    <source>
        <dbReference type="ARBA" id="ARBA00029961"/>
    </source>
</evidence>
<feature type="transmembrane region" description="Helical" evidence="15">
    <location>
        <begin position="373"/>
        <end position="398"/>
    </location>
</feature>
<evidence type="ECO:0000256" key="5">
    <source>
        <dbReference type="ARBA" id="ARBA00015973"/>
    </source>
</evidence>
<feature type="transmembrane region" description="Helical" evidence="15">
    <location>
        <begin position="64"/>
        <end position="91"/>
    </location>
</feature>
<dbReference type="GO" id="GO:0046323">
    <property type="term" value="P:D-glucose import"/>
    <property type="evidence" value="ECO:0007669"/>
    <property type="project" value="TreeGrafter"/>
</dbReference>
<keyword evidence="9 15" id="KW-0812">Transmembrane</keyword>
<evidence type="ECO:0000256" key="14">
    <source>
        <dbReference type="RuleBase" id="RU003346"/>
    </source>
</evidence>
<dbReference type="InterPro" id="IPR005828">
    <property type="entry name" value="MFS_sugar_transport-like"/>
</dbReference>
<dbReference type="GO" id="GO:0070837">
    <property type="term" value="P:dehydroascorbic acid transport"/>
    <property type="evidence" value="ECO:0007669"/>
    <property type="project" value="TreeGrafter"/>
</dbReference>
<dbReference type="PRINTS" id="PR00171">
    <property type="entry name" value="SUGRTRNSPORT"/>
</dbReference>
<keyword evidence="11 15" id="KW-0472">Membrane</keyword>
<dbReference type="Gene3D" id="1.20.1250.20">
    <property type="entry name" value="MFS general substrate transporter like domains"/>
    <property type="match status" value="1"/>
</dbReference>
<dbReference type="InterPro" id="IPR036259">
    <property type="entry name" value="MFS_trans_sf"/>
</dbReference>
<evidence type="ECO:0000256" key="4">
    <source>
        <dbReference type="ARBA" id="ARBA00007004"/>
    </source>
</evidence>
<dbReference type="InterPro" id="IPR005829">
    <property type="entry name" value="Sugar_transporter_CS"/>
</dbReference>
<feature type="transmembrane region" description="Helical" evidence="15">
    <location>
        <begin position="23"/>
        <end position="44"/>
    </location>
</feature>
<reference evidence="17" key="3">
    <citation type="submission" date="2020-05" db="EMBL/GenBank/DDBJ databases">
        <title>Electrophorus electricus (electric eel) genome, fEleEle1, primary haplotype.</title>
        <authorList>
            <person name="Myers G."/>
            <person name="Meyer A."/>
            <person name="Fedrigo O."/>
            <person name="Formenti G."/>
            <person name="Rhie A."/>
            <person name="Tracey A."/>
            <person name="Sims Y."/>
            <person name="Jarvis E.D."/>
        </authorList>
    </citation>
    <scope>NUCLEOTIDE SEQUENCE [LARGE SCALE GENOMIC DNA]</scope>
</reference>
<dbReference type="AlphaFoldDB" id="A0A4W4G4A9"/>
<sequence>LPDHCVICLTSSFCKQVAFLQKLTLVLALATLVSAFGSSFQYGYNVAVVNSPALVPALSNRSYHLASLTLLWSLTVSMYPLGGFFGSLMVAPLVNNLGRKGTLLFNNIFSIGPAVMMGVSEMVGSFEIIIVARFIVGICAGLSSNVVPMYLGELAPKNLRGAIGIVPQLFITVGILTAQVFGVRSILGNAESRPCWPIMLALTGGPAVIELLLLPFFPESPRYMLIQKGDENNARKALRRLRGWEEVDEELLEMRLEEQSERAEGQLSVLRLFTFPSLRWQLLSIIFMNMGQQLSGVNAVYYYADSIFGSAGVKENDVQYVTVGTGEHAALAILSLGRRGMGGGWGGIRGSIKVTDLPETKILLDCPQESLHWMPYVSIACVIIYVIGHAIGPIPTVITTEIFRQSSRPAAFLVAGSVHWLCNFTVGLVFPFLEQKGLGAYSFIIFAFICLVTLIYIWVVIPETKNTTFLEISKLFAKRNKVEIVLEAEDCELKVRGVRDHGEDLITTF</sequence>
<evidence type="ECO:0000256" key="2">
    <source>
        <dbReference type="ARBA" id="ARBA00004135"/>
    </source>
</evidence>
<reference evidence="18" key="2">
    <citation type="journal article" date="2017" name="Sci. Adv.">
        <title>A tail of two voltages: Proteomic comparison of the three electric organs of the electric eel.</title>
        <authorList>
            <person name="Traeger L.L."/>
            <person name="Sabat G."/>
            <person name="Barrett-Wilt G.A."/>
            <person name="Wells G.B."/>
            <person name="Sussman M.R."/>
        </authorList>
    </citation>
    <scope>NUCLEOTIDE SEQUENCE [LARGE SCALE GENOMIC DNA]</scope>
</reference>
<reference evidence="17" key="5">
    <citation type="submission" date="2025-09" db="UniProtKB">
        <authorList>
            <consortium name="Ensembl"/>
        </authorList>
    </citation>
    <scope>IDENTIFICATION</scope>
</reference>
<dbReference type="Ensembl" id="ENSEEET00000031314.2">
    <property type="protein sequence ID" value="ENSEEEP00000030946.2"/>
    <property type="gene ID" value="ENSEEEG00000014734.2"/>
</dbReference>
<evidence type="ECO:0000256" key="6">
    <source>
        <dbReference type="ARBA" id="ARBA00022448"/>
    </source>
</evidence>
<dbReference type="InterPro" id="IPR003663">
    <property type="entry name" value="Sugar/inositol_transpt"/>
</dbReference>
<dbReference type="GO" id="GO:0005353">
    <property type="term" value="F:fructose transmembrane transporter activity"/>
    <property type="evidence" value="ECO:0007669"/>
    <property type="project" value="UniProtKB-ARBA"/>
</dbReference>
<keyword evidence="7" id="KW-1003">Cell membrane</keyword>
<evidence type="ECO:0000313" key="17">
    <source>
        <dbReference type="Ensembl" id="ENSEEEP00000030946.2"/>
    </source>
</evidence>
<evidence type="ECO:0000256" key="10">
    <source>
        <dbReference type="ARBA" id="ARBA00022989"/>
    </source>
</evidence>
<dbReference type="InterPro" id="IPR020846">
    <property type="entry name" value="MFS_dom"/>
</dbReference>
<evidence type="ECO:0000256" key="7">
    <source>
        <dbReference type="ARBA" id="ARBA00022475"/>
    </source>
</evidence>
<dbReference type="Proteomes" id="UP000314983">
    <property type="component" value="Chromosome 24"/>
</dbReference>
<feature type="transmembrane region" description="Helical" evidence="15">
    <location>
        <begin position="103"/>
        <end position="122"/>
    </location>
</feature>
<dbReference type="SUPFAM" id="SSF103473">
    <property type="entry name" value="MFS general substrate transporter"/>
    <property type="match status" value="1"/>
</dbReference>
<comment type="similarity">
    <text evidence="4">Belongs to the major facilitator superfamily. Sugar transporter (TC 2.A.1.1) family. Glucose transporter subfamily.</text>
</comment>
<dbReference type="FunFam" id="1.20.1250.20:FF:001511">
    <property type="entry name" value="Solute carrier family 2, facilitated glucose transporter member 5"/>
    <property type="match status" value="1"/>
</dbReference>
<feature type="transmembrane region" description="Helical" evidence="15">
    <location>
        <begin position="439"/>
        <end position="461"/>
    </location>
</feature>
<accession>A0A4W4G4A9</accession>
<evidence type="ECO:0000256" key="11">
    <source>
        <dbReference type="ARBA" id="ARBA00023136"/>
    </source>
</evidence>
<dbReference type="PROSITE" id="PS50850">
    <property type="entry name" value="MFS"/>
    <property type="match status" value="1"/>
</dbReference>
<evidence type="ECO:0000256" key="1">
    <source>
        <dbReference type="ARBA" id="ARBA00000590"/>
    </source>
</evidence>
<comment type="catalytic activity">
    <reaction evidence="1">
        <text>D-fructose(out) = D-fructose(in)</text>
        <dbReference type="Rhea" id="RHEA:60372"/>
        <dbReference type="ChEBI" id="CHEBI:37721"/>
    </reaction>
</comment>
<dbReference type="PANTHER" id="PTHR23503:SF32">
    <property type="entry name" value="SOLUTE CARRIER FAMILY 2, FACILITATED GLUCOSE TRANSPORTER MEMBER 5"/>
    <property type="match status" value="1"/>
</dbReference>
<evidence type="ECO:0000256" key="3">
    <source>
        <dbReference type="ARBA" id="ARBA00004651"/>
    </source>
</evidence>
<evidence type="ECO:0000256" key="15">
    <source>
        <dbReference type="SAM" id="Phobius"/>
    </source>
</evidence>
<keyword evidence="18" id="KW-1185">Reference proteome</keyword>
<feature type="transmembrane region" description="Helical" evidence="15">
    <location>
        <begin position="410"/>
        <end position="433"/>
    </location>
</feature>
<dbReference type="GeneTree" id="ENSGT00940000156846"/>
<reference evidence="18" key="1">
    <citation type="journal article" date="2014" name="Science">
        <title>Nonhuman genetics. Genomic basis for the convergent evolution of electric organs.</title>
        <authorList>
            <person name="Gallant J.R."/>
            <person name="Traeger L.L."/>
            <person name="Volkening J.D."/>
            <person name="Moffett H."/>
            <person name="Chen P.H."/>
            <person name="Novina C.D."/>
            <person name="Phillips G.N.Jr."/>
            <person name="Anand R."/>
            <person name="Wells G.B."/>
            <person name="Pinch M."/>
            <person name="Guth R."/>
            <person name="Unguez G.A."/>
            <person name="Albert J.S."/>
            <person name="Zakon H.H."/>
            <person name="Samanta M.P."/>
            <person name="Sussman M.R."/>
        </authorList>
    </citation>
    <scope>NUCLEOTIDE SEQUENCE [LARGE SCALE GENOMIC DNA]</scope>
</reference>
<dbReference type="NCBIfam" id="TIGR00879">
    <property type="entry name" value="SP"/>
    <property type="match status" value="1"/>
</dbReference>
<evidence type="ECO:0000256" key="9">
    <source>
        <dbReference type="ARBA" id="ARBA00022692"/>
    </source>
</evidence>
<protein>
    <recommendedName>
        <fullName evidence="5">Solute carrier family 2, facilitated glucose transporter member 5</fullName>
    </recommendedName>
    <alternativeName>
        <fullName evidence="13">Fructose transporter</fullName>
    </alternativeName>
    <alternativeName>
        <fullName evidence="12">Glucose transporter type 5, small intestine</fullName>
    </alternativeName>
</protein>
<evidence type="ECO:0000259" key="16">
    <source>
        <dbReference type="PROSITE" id="PS50850"/>
    </source>
</evidence>
<dbReference type="PANTHER" id="PTHR23503">
    <property type="entry name" value="SOLUTE CARRIER FAMILY 2"/>
    <property type="match status" value="1"/>
</dbReference>
<evidence type="ECO:0000256" key="13">
    <source>
        <dbReference type="ARBA" id="ARBA00031099"/>
    </source>
</evidence>
<reference evidence="17" key="4">
    <citation type="submission" date="2025-08" db="UniProtKB">
        <authorList>
            <consortium name="Ensembl"/>
        </authorList>
    </citation>
    <scope>IDENTIFICATION</scope>
</reference>
<proteinExistence type="inferred from homology"/>
<gene>
    <name evidence="17" type="primary">SLC2A5</name>
</gene>
<feature type="transmembrane region" description="Helical" evidence="15">
    <location>
        <begin position="128"/>
        <end position="151"/>
    </location>
</feature>
<evidence type="ECO:0000256" key="8">
    <source>
        <dbReference type="ARBA" id="ARBA00022597"/>
    </source>
</evidence>
<comment type="subcellular location">
    <subcellularLocation>
        <location evidence="2">Cell membrane</location>
        <location evidence="2">Sarcolemma</location>
    </subcellularLocation>
    <subcellularLocation>
        <location evidence="3">Cell membrane</location>
        <topology evidence="3">Multi-pass membrane protein</topology>
    </subcellularLocation>
</comment>
<feature type="transmembrane region" description="Helical" evidence="15">
    <location>
        <begin position="280"/>
        <end position="304"/>
    </location>
</feature>
<feature type="transmembrane region" description="Helical" evidence="15">
    <location>
        <begin position="196"/>
        <end position="217"/>
    </location>
</feature>
<keyword evidence="10 15" id="KW-1133">Transmembrane helix</keyword>
<feature type="transmembrane region" description="Helical" evidence="15">
    <location>
        <begin position="163"/>
        <end position="184"/>
    </location>
</feature>
<feature type="domain" description="Major facilitator superfamily (MFS) profile" evidence="16">
    <location>
        <begin position="31"/>
        <end position="465"/>
    </location>
</feature>
<evidence type="ECO:0000313" key="18">
    <source>
        <dbReference type="Proteomes" id="UP000314983"/>
    </source>
</evidence>
<dbReference type="PROSITE" id="PS00217">
    <property type="entry name" value="SUGAR_TRANSPORT_2"/>
    <property type="match status" value="1"/>
</dbReference>
<keyword evidence="8" id="KW-0762">Sugar transport</keyword>